<dbReference type="UniPathway" id="UPA00296"/>
<evidence type="ECO:0000256" key="1">
    <source>
        <dbReference type="ARBA" id="ARBA00001974"/>
    </source>
</evidence>
<keyword evidence="13" id="KW-0496">Mitochondrion</keyword>
<reference evidence="18" key="1">
    <citation type="submission" date="2017-01" db="EMBL/GenBank/DDBJ databases">
        <title>Comparative genomics of anhydrobiosis in the tardigrade Hypsibius dujardini.</title>
        <authorList>
            <person name="Yoshida Y."/>
            <person name="Koutsovoulos G."/>
            <person name="Laetsch D."/>
            <person name="Stevens L."/>
            <person name="Kumar S."/>
            <person name="Horikawa D."/>
            <person name="Ishino K."/>
            <person name="Komine S."/>
            <person name="Tomita M."/>
            <person name="Blaxter M."/>
            <person name="Arakawa K."/>
        </authorList>
    </citation>
    <scope>NUCLEOTIDE SEQUENCE [LARGE SCALE GENOMIC DNA]</scope>
    <source>
        <strain evidence="18">Z151</strain>
    </source>
</reference>
<evidence type="ECO:0000256" key="6">
    <source>
        <dbReference type="ARBA" id="ARBA00022448"/>
    </source>
</evidence>
<evidence type="ECO:0000256" key="15">
    <source>
        <dbReference type="PIRSR" id="PIRSR000362-2"/>
    </source>
</evidence>
<dbReference type="InterPro" id="IPR055275">
    <property type="entry name" value="Ferredox_Rdtase"/>
</dbReference>
<comment type="pathway">
    <text evidence="2">Steroid metabolism; cholesterol metabolism.</text>
</comment>
<evidence type="ECO:0000313" key="17">
    <source>
        <dbReference type="EMBL" id="OQV18152.1"/>
    </source>
</evidence>
<feature type="binding site" evidence="15">
    <location>
        <begin position="172"/>
        <end position="175"/>
    </location>
    <ligand>
        <name>NADP(+)</name>
        <dbReference type="ChEBI" id="CHEBI:58349"/>
    </ligand>
</feature>
<comment type="similarity">
    <text evidence="3 13">Belongs to the ferredoxin--NADP reductase type 1 family.</text>
</comment>
<dbReference type="FunFam" id="3.50.50.60:FF:000229">
    <property type="entry name" value="NADPH:adrenodoxin oxidoreductase, mitochondrial"/>
    <property type="match status" value="1"/>
</dbReference>
<comment type="caution">
    <text evidence="17">The sequence shown here is derived from an EMBL/GenBank/DDBJ whole genome shotgun (WGS) entry which is preliminary data.</text>
</comment>
<evidence type="ECO:0000256" key="7">
    <source>
        <dbReference type="ARBA" id="ARBA00022630"/>
    </source>
</evidence>
<name>A0A1W0WSH6_HYPEX</name>
<feature type="binding site" evidence="14">
    <location>
        <position position="378"/>
    </location>
    <ligand>
        <name>FAD</name>
        <dbReference type="ChEBI" id="CHEBI:57692"/>
    </ligand>
</feature>
<keyword evidence="18" id="KW-1185">Reference proteome</keyword>
<evidence type="ECO:0000256" key="10">
    <source>
        <dbReference type="ARBA" id="ARBA00022982"/>
    </source>
</evidence>
<dbReference type="PANTHER" id="PTHR48467:SF1">
    <property type="entry name" value="GLUTAMATE SYNTHASE 1 [NADH], CHLOROPLASTIC-LIKE"/>
    <property type="match status" value="1"/>
</dbReference>
<dbReference type="InterPro" id="IPR036188">
    <property type="entry name" value="FAD/NAD-bd_sf"/>
</dbReference>
<feature type="domain" description="FAD/NAD(P)-binding" evidence="16">
    <location>
        <begin position="27"/>
        <end position="183"/>
    </location>
</feature>
<feature type="binding site" evidence="15">
    <location>
        <position position="385"/>
    </location>
    <ligand>
        <name>NADP(+)</name>
        <dbReference type="ChEBI" id="CHEBI:58349"/>
    </ligand>
</feature>
<organism evidence="17 18">
    <name type="scientific">Hypsibius exemplaris</name>
    <name type="common">Freshwater tardigrade</name>
    <dbReference type="NCBI Taxonomy" id="2072580"/>
    <lineage>
        <taxon>Eukaryota</taxon>
        <taxon>Metazoa</taxon>
        <taxon>Ecdysozoa</taxon>
        <taxon>Tardigrada</taxon>
        <taxon>Eutardigrada</taxon>
        <taxon>Parachela</taxon>
        <taxon>Hypsibioidea</taxon>
        <taxon>Hypsibiidae</taxon>
        <taxon>Hypsibius</taxon>
    </lineage>
</organism>
<comment type="cofactor">
    <cofactor evidence="1 13 14">
        <name>FAD</name>
        <dbReference type="ChEBI" id="CHEBI:57692"/>
    </cofactor>
</comment>
<dbReference type="Proteomes" id="UP000192578">
    <property type="component" value="Unassembled WGS sequence"/>
</dbReference>
<keyword evidence="11 13" id="KW-0560">Oxidoreductase</keyword>
<keyword evidence="8 13" id="KW-0274">FAD</keyword>
<dbReference type="GO" id="GO:0008203">
    <property type="term" value="P:cholesterol metabolic process"/>
    <property type="evidence" value="ECO:0007669"/>
    <property type="project" value="UniProtKB-UniPathway"/>
</dbReference>
<dbReference type="Gene3D" id="3.40.50.720">
    <property type="entry name" value="NAD(P)-binding Rossmann-like Domain"/>
    <property type="match status" value="1"/>
</dbReference>
<feature type="binding site" evidence="15">
    <location>
        <begin position="216"/>
        <end position="217"/>
    </location>
    <ligand>
        <name>NADP(+)</name>
        <dbReference type="ChEBI" id="CHEBI:58349"/>
    </ligand>
</feature>
<feature type="binding site" evidence="14">
    <location>
        <begin position="385"/>
        <end position="387"/>
    </location>
    <ligand>
        <name>FAD</name>
        <dbReference type="ChEBI" id="CHEBI:57692"/>
    </ligand>
</feature>
<feature type="binding site" evidence="14">
    <location>
        <position position="36"/>
    </location>
    <ligand>
        <name>FAD</name>
        <dbReference type="ChEBI" id="CHEBI:57692"/>
    </ligand>
</feature>
<feature type="binding site" evidence="14">
    <location>
        <position position="57"/>
    </location>
    <ligand>
        <name>FAD</name>
        <dbReference type="ChEBI" id="CHEBI:57692"/>
    </ligand>
</feature>
<feature type="binding site" evidence="14">
    <location>
        <position position="101"/>
    </location>
    <ligand>
        <name>FAD</name>
        <dbReference type="ChEBI" id="CHEBI:57692"/>
    </ligand>
</feature>
<dbReference type="Pfam" id="PF07992">
    <property type="entry name" value="Pyr_redox_2"/>
    <property type="match status" value="1"/>
</dbReference>
<gene>
    <name evidence="17" type="ORF">BV898_07740</name>
</gene>
<evidence type="ECO:0000256" key="12">
    <source>
        <dbReference type="ARBA" id="ARBA00048933"/>
    </source>
</evidence>
<evidence type="ECO:0000259" key="16">
    <source>
        <dbReference type="Pfam" id="PF07992"/>
    </source>
</evidence>
<evidence type="ECO:0000256" key="4">
    <source>
        <dbReference type="ARBA" id="ARBA00013219"/>
    </source>
</evidence>
<proteinExistence type="inferred from homology"/>
<dbReference type="OrthoDB" id="333024at2759"/>
<dbReference type="Gene3D" id="3.50.50.60">
    <property type="entry name" value="FAD/NAD(P)-binding domain"/>
    <property type="match status" value="1"/>
</dbReference>
<dbReference type="PRINTS" id="PR00419">
    <property type="entry name" value="ADXRDTASE"/>
</dbReference>
<evidence type="ECO:0000256" key="13">
    <source>
        <dbReference type="PIRNR" id="PIRNR000362"/>
    </source>
</evidence>
<dbReference type="InterPro" id="IPR023753">
    <property type="entry name" value="FAD/NAD-binding_dom"/>
</dbReference>
<dbReference type="AlphaFoldDB" id="A0A1W0WSH6"/>
<evidence type="ECO:0000256" key="14">
    <source>
        <dbReference type="PIRSR" id="PIRSR000362-1"/>
    </source>
</evidence>
<keyword evidence="6" id="KW-0813">Transport</keyword>
<keyword evidence="7 13" id="KW-0285">Flavoprotein</keyword>
<dbReference type="EMBL" id="MTYJ01000052">
    <property type="protein sequence ID" value="OQV18152.1"/>
    <property type="molecule type" value="Genomic_DNA"/>
</dbReference>
<dbReference type="InterPro" id="IPR021163">
    <property type="entry name" value="Ferredox_Rdtase_adrenod"/>
</dbReference>
<evidence type="ECO:0000256" key="8">
    <source>
        <dbReference type="ARBA" id="ARBA00022827"/>
    </source>
</evidence>
<keyword evidence="10" id="KW-0249">Electron transport</keyword>
<sequence length="483" mass="53312">MRLQPARPLSLLRRFYSSEISRGNPLRVAIVGSGPAGFYSAQYLIKNLHDAQVDMFEKYPVPFGLVRFGVAPDHPEVKNVIHSFTTTAKLENFRFLGGVCVGTTITVPELLARYHAVILAYGAGKDKFLGIPGESGANVMSAREIVGWYNGLPEDAALNPDLSSPTAVIIGQGNVAVDVARILLTPPDLLAKTDITQHALAALRKSRIRNVYLVGRRGPAQVAFTVREFRELTKLTNVNTVFSHSDLDTIRTGLGNFPRHRKRLMELALSSGERPIKADSKNCHLKFMLSPRKIVKADGVIHAVNFTVNRMEDPLDPHSAVIPTDDILTVKCGLVLRSIGYEAEPVDKSLPFDKSKHLIPNDQGRVESPAKGLYCSGWIKRGPVGVILTTMNDAYETVDSLLDDLKAGLINVEERKPSREAVVEFLRSRQCDPVTFPEWEAIDAEEMKRGEAVGKPREKLVDVRDMISVAKKVDLDLAHEEAL</sequence>
<evidence type="ECO:0000256" key="2">
    <source>
        <dbReference type="ARBA" id="ARBA00004731"/>
    </source>
</evidence>
<dbReference type="GO" id="GO:0016491">
    <property type="term" value="F:oxidoreductase activity"/>
    <property type="evidence" value="ECO:0007669"/>
    <property type="project" value="UniProtKB-KW"/>
</dbReference>
<protein>
    <recommendedName>
        <fullName evidence="5 13">NADPH:adrenodoxin oxidoreductase, mitochondrial</fullName>
        <ecNumber evidence="4 13">1.18.1.6</ecNumber>
    </recommendedName>
</protein>
<feature type="binding site" evidence="15">
    <location>
        <position position="228"/>
    </location>
    <ligand>
        <name>NADP(+)</name>
        <dbReference type="ChEBI" id="CHEBI:58349"/>
    </ligand>
</feature>
<dbReference type="GO" id="GO:0005739">
    <property type="term" value="C:mitochondrion"/>
    <property type="evidence" value="ECO:0007669"/>
    <property type="project" value="UniProtKB-SubCell"/>
</dbReference>
<dbReference type="SUPFAM" id="SSF51971">
    <property type="entry name" value="Nucleotide-binding domain"/>
    <property type="match status" value="2"/>
</dbReference>
<evidence type="ECO:0000256" key="9">
    <source>
        <dbReference type="ARBA" id="ARBA00022857"/>
    </source>
</evidence>
<keyword evidence="9 13" id="KW-0521">NADP</keyword>
<dbReference type="PANTHER" id="PTHR48467">
    <property type="entry name" value="GLUTAMATE SYNTHASE 1 [NADH], CHLOROPLASTIC-LIKE"/>
    <property type="match status" value="1"/>
</dbReference>
<evidence type="ECO:0000256" key="5">
    <source>
        <dbReference type="ARBA" id="ARBA00016287"/>
    </source>
</evidence>
<feature type="binding site" evidence="14">
    <location>
        <position position="65"/>
    </location>
    <ligand>
        <name>FAD</name>
        <dbReference type="ChEBI" id="CHEBI:57692"/>
    </ligand>
</feature>
<dbReference type="PIRSF" id="PIRSF000362">
    <property type="entry name" value="FNR"/>
    <property type="match status" value="1"/>
</dbReference>
<comment type="subcellular location">
    <subcellularLocation>
        <location evidence="13">Mitochondrion</location>
    </subcellularLocation>
</comment>
<comment type="catalytic activity">
    <reaction evidence="12 13">
        <text>2 reduced [adrenodoxin] + NADP(+) + H(+) = 2 oxidized [adrenodoxin] + NADPH</text>
        <dbReference type="Rhea" id="RHEA:42312"/>
        <dbReference type="Rhea" id="RHEA-COMP:9998"/>
        <dbReference type="Rhea" id="RHEA-COMP:9999"/>
        <dbReference type="ChEBI" id="CHEBI:15378"/>
        <dbReference type="ChEBI" id="CHEBI:33737"/>
        <dbReference type="ChEBI" id="CHEBI:33738"/>
        <dbReference type="ChEBI" id="CHEBI:57783"/>
        <dbReference type="ChEBI" id="CHEBI:58349"/>
        <dbReference type="EC" id="1.18.1.6"/>
    </reaction>
</comment>
<accession>A0A1W0WSH6</accession>
<evidence type="ECO:0000313" key="18">
    <source>
        <dbReference type="Proteomes" id="UP000192578"/>
    </source>
</evidence>
<evidence type="ECO:0000256" key="11">
    <source>
        <dbReference type="ARBA" id="ARBA00023002"/>
    </source>
</evidence>
<dbReference type="EC" id="1.18.1.6" evidence="4 13"/>
<evidence type="ECO:0000256" key="3">
    <source>
        <dbReference type="ARBA" id="ARBA00008312"/>
    </source>
</evidence>